<proteinExistence type="predicted"/>
<comment type="caution">
    <text evidence="2">The sequence shown here is derived from an EMBL/GenBank/DDBJ whole genome shotgun (WGS) entry which is preliminary data.</text>
</comment>
<dbReference type="NCBIfam" id="TIGR01537">
    <property type="entry name" value="portal_HK97"/>
    <property type="match status" value="1"/>
</dbReference>
<dbReference type="InterPro" id="IPR006944">
    <property type="entry name" value="Phage/GTA_portal"/>
</dbReference>
<organism evidence="2 3">
    <name type="scientific">Thalassospira xiamenensis</name>
    <dbReference type="NCBI Taxonomy" id="220697"/>
    <lineage>
        <taxon>Bacteria</taxon>
        <taxon>Pseudomonadati</taxon>
        <taxon>Pseudomonadota</taxon>
        <taxon>Alphaproteobacteria</taxon>
        <taxon>Rhodospirillales</taxon>
        <taxon>Thalassospiraceae</taxon>
        <taxon>Thalassospira</taxon>
    </lineage>
</organism>
<protein>
    <recommendedName>
        <fullName evidence="4">Phage portal protein</fullName>
    </recommendedName>
</protein>
<evidence type="ECO:0000313" key="2">
    <source>
        <dbReference type="EMBL" id="KZC97182.1"/>
    </source>
</evidence>
<dbReference type="Proteomes" id="UP000076167">
    <property type="component" value="Unassembled WGS sequence"/>
</dbReference>
<dbReference type="EMBL" id="LPXL01000056">
    <property type="protein sequence ID" value="KZC97182.1"/>
    <property type="molecule type" value="Genomic_DNA"/>
</dbReference>
<keyword evidence="3" id="KW-1185">Reference proteome</keyword>
<evidence type="ECO:0000256" key="1">
    <source>
        <dbReference type="SAM" id="MobiDB-lite"/>
    </source>
</evidence>
<name>A0ABR5XXI0_9PROT</name>
<accession>A0ABR5XXI0</accession>
<reference evidence="2 3" key="1">
    <citation type="submission" date="2015-12" db="EMBL/GenBank/DDBJ databases">
        <title>Genome sequence of Thalassospira xiamenensis MCCC 1A03005.</title>
        <authorList>
            <person name="Lu L."/>
            <person name="Lai Q."/>
            <person name="Shao Z."/>
            <person name="Qian P."/>
        </authorList>
    </citation>
    <scope>NUCLEOTIDE SEQUENCE [LARGE SCALE GENOMIC DNA]</scope>
    <source>
        <strain evidence="2 3">MCCC 1A03005</strain>
    </source>
</reference>
<gene>
    <name evidence="2" type="ORF">AUP40_04390</name>
</gene>
<feature type="region of interest" description="Disordered" evidence="1">
    <location>
        <begin position="400"/>
        <end position="423"/>
    </location>
</feature>
<sequence length="423" mass="47333">MGLFSKLGQLTGLGGRPRNENRITDPMELEKAIRELVGDSRSSSGVVVNNTTAARLAAVGSCVRVLQDDIAALPLVLYRKTGDRREPAKDDPLYSLLKVRANEWQTAFEFKQFQQRAKLLRGNGYALIVRGFGNRIQELIPLHPDRVVPKQDDRTLAITYEYTRKDGRRVVLEQKEVFHLRGPSDDGVTGLNTVAHYRETIGDGLALREHGSRFFANGARPSGTLEAEAKIGPEDKRAMRSDFETLYSGVENTGRIAVLDQGVKYNPMSLTMEDAQYLDSRKFNRTEICGIFGVPPHKIGDLDRATFSNIEHQSLEYVNSSLMPHLVAWEQAAQRDLMGDPDLYCKFNTNALLRGDFKSRQEGLAIQRRNGVINPNEWRGLEEMNNRDDAGGDGYIIESNMQPDDGTFKGMNRKAEANNAATE</sequence>
<dbReference type="Pfam" id="PF04860">
    <property type="entry name" value="Phage_portal"/>
    <property type="match status" value="1"/>
</dbReference>
<dbReference type="InterPro" id="IPR006427">
    <property type="entry name" value="Portal_HK97"/>
</dbReference>
<dbReference type="RefSeq" id="WP_063093004.1">
    <property type="nucleotide sequence ID" value="NZ_JAINWB010000003.1"/>
</dbReference>
<evidence type="ECO:0000313" key="3">
    <source>
        <dbReference type="Proteomes" id="UP000076167"/>
    </source>
</evidence>
<evidence type="ECO:0008006" key="4">
    <source>
        <dbReference type="Google" id="ProtNLM"/>
    </source>
</evidence>